<dbReference type="Pfam" id="PF16510">
    <property type="entry name" value="P22_portal"/>
    <property type="match status" value="1"/>
</dbReference>
<dbReference type="AlphaFoldDB" id="A0A0F9EAD2"/>
<evidence type="ECO:0000313" key="1">
    <source>
        <dbReference type="EMBL" id="KKL21013.1"/>
    </source>
</evidence>
<feature type="non-terminal residue" evidence="1">
    <location>
        <position position="1"/>
    </location>
</feature>
<name>A0A0F9EAD2_9ZZZZ</name>
<proteinExistence type="predicted"/>
<protein>
    <submittedName>
        <fullName evidence="1">Uncharacterized protein</fullName>
    </submittedName>
</protein>
<gene>
    <name evidence="1" type="ORF">LCGC14_2449710</name>
</gene>
<accession>A0A0F9EAD2</accession>
<sequence length="511" mass="57747">QQEARHDVQAYLGDLWTAEEKKRLRLRGSDLLNIQLIRPIIKWVAGFQADHRKGIKYDPIEGGDIATANDFTELGTAVLQRNKGYNVISKGFEHALKTGLCLVNTFNDVNLDTKLDHFFYNQFLLDPAWTKVDLSDCNFLMMRKFVTKEQAMILLPEGFHGDIKKIDDERAQTDGKFPNYMTPVQFGHKMFAYDEFQQRDTIKKKFVVIKVLNKQEEWTGTDKQLDEAMAGLRAQGIGPEIIDVITRTVPTIKVSAFLDGDHVDTEQDPWGIGDYSATPVQCFYDPEYDQMKWKLQGMVRSLKDIQRAETKRIISMIAWFENSVGGGLDFEEGSLVDPEDAFKTGPGPRMFTKEALAGARAHDRVTPPMPAGMADLHTILVELMPKTVNVNPDMMGLPPDANRAVISGLLSELRIGSGMVGLRGLFDDLSLSQNIIGRKLLKLYQQYPQEKVLRMLGRQPSQEFYDKRNAEFDSATAEGPLTDTLRNLMKDQCFTFRVGASITEECYAPVV</sequence>
<dbReference type="EMBL" id="LAZR01037884">
    <property type="protein sequence ID" value="KKL21013.1"/>
    <property type="molecule type" value="Genomic_DNA"/>
</dbReference>
<organism evidence="1">
    <name type="scientific">marine sediment metagenome</name>
    <dbReference type="NCBI Taxonomy" id="412755"/>
    <lineage>
        <taxon>unclassified sequences</taxon>
        <taxon>metagenomes</taxon>
        <taxon>ecological metagenomes</taxon>
    </lineage>
</organism>
<reference evidence="1" key="1">
    <citation type="journal article" date="2015" name="Nature">
        <title>Complex archaea that bridge the gap between prokaryotes and eukaryotes.</title>
        <authorList>
            <person name="Spang A."/>
            <person name="Saw J.H."/>
            <person name="Jorgensen S.L."/>
            <person name="Zaremba-Niedzwiedzka K."/>
            <person name="Martijn J."/>
            <person name="Lind A.E."/>
            <person name="van Eijk R."/>
            <person name="Schleper C."/>
            <person name="Guy L."/>
            <person name="Ettema T.J."/>
        </authorList>
    </citation>
    <scope>NUCLEOTIDE SEQUENCE</scope>
</reference>
<dbReference type="InterPro" id="IPR032427">
    <property type="entry name" value="P22_portal"/>
</dbReference>
<comment type="caution">
    <text evidence="1">The sequence shown here is derived from an EMBL/GenBank/DDBJ whole genome shotgun (WGS) entry which is preliminary data.</text>
</comment>